<dbReference type="STRING" id="578459.A0A194SB91"/>
<dbReference type="GeneID" id="28972576"/>
<dbReference type="SMART" id="SM00088">
    <property type="entry name" value="PINT"/>
    <property type="match status" value="1"/>
</dbReference>
<dbReference type="InterPro" id="IPR045135">
    <property type="entry name" value="Rpn7_N"/>
</dbReference>
<dbReference type="InterPro" id="IPR036390">
    <property type="entry name" value="WH_DNA-bd_sf"/>
</dbReference>
<dbReference type="Proteomes" id="UP000053890">
    <property type="component" value="Unassembled WGS sequence"/>
</dbReference>
<dbReference type="SUPFAM" id="SSF46785">
    <property type="entry name" value="Winged helix' DNA-binding domain"/>
    <property type="match status" value="1"/>
</dbReference>
<proteinExistence type="inferred from homology"/>
<feature type="non-terminal residue" evidence="9">
    <location>
        <position position="1"/>
    </location>
</feature>
<dbReference type="GO" id="GO:0008180">
    <property type="term" value="C:COP9 signalosome"/>
    <property type="evidence" value="ECO:0007669"/>
    <property type="project" value="UniProtKB-KW"/>
</dbReference>
<protein>
    <recommendedName>
        <fullName evidence="8">PCI domain-containing protein</fullName>
    </recommendedName>
</protein>
<gene>
    <name evidence="9" type="ORF">RHOBADRAFT_13174</name>
</gene>
<keyword evidence="5" id="KW-0736">Signalosome</keyword>
<reference evidence="9 10" key="1">
    <citation type="journal article" date="2015" name="Front. Microbiol.">
        <title>Genome sequence of the plant growth promoting endophytic yeast Rhodotorula graminis WP1.</title>
        <authorList>
            <person name="Firrincieli A."/>
            <person name="Otillar R."/>
            <person name="Salamov A."/>
            <person name="Schmutz J."/>
            <person name="Khan Z."/>
            <person name="Redman R.S."/>
            <person name="Fleck N.D."/>
            <person name="Lindquist E."/>
            <person name="Grigoriev I.V."/>
            <person name="Doty S.L."/>
        </authorList>
    </citation>
    <scope>NUCLEOTIDE SEQUENCE [LARGE SCALE GENOMIC DNA]</scope>
    <source>
        <strain evidence="9 10">WP1</strain>
    </source>
</reference>
<keyword evidence="10" id="KW-1185">Reference proteome</keyword>
<dbReference type="OrthoDB" id="422427at2759"/>
<evidence type="ECO:0000259" key="8">
    <source>
        <dbReference type="PROSITE" id="PS50250"/>
    </source>
</evidence>
<dbReference type="InterPro" id="IPR019585">
    <property type="entry name" value="Rpn7/CSN1"/>
</dbReference>
<dbReference type="PANTHER" id="PTHR14145">
    <property type="entry name" value="26S PROTESOME SUBUNIT 6"/>
    <property type="match status" value="1"/>
</dbReference>
<dbReference type="Pfam" id="PF10602">
    <property type="entry name" value="RPN7"/>
    <property type="match status" value="1"/>
</dbReference>
<comment type="similarity">
    <text evidence="3">Belongs to the CSN1 family.</text>
</comment>
<evidence type="ECO:0000256" key="2">
    <source>
        <dbReference type="ARBA" id="ARBA00004496"/>
    </source>
</evidence>
<keyword evidence="4" id="KW-0963">Cytoplasm</keyword>
<dbReference type="EMBL" id="KQ474076">
    <property type="protein sequence ID" value="KPV76676.1"/>
    <property type="molecule type" value="Genomic_DNA"/>
</dbReference>
<sequence length="412" mass="44212">QIDRAWLDNAKKEAQTGVDKLEIELKGYMTNLIKESIRMGFRDLGRFQARTGDLTGAVRSYTKSREYCTTSNHVLEVCLGVIEVALDMANYAFVRNYVVKASASMEGAQAARDGGKPKAAPVNLPGMVAPAQDPIEAAKERERKVVGERLTVAGGVAYLGSGAYDKAAHAFTDIGSEALLSGPGHFIPAADVALYAVLTGLACFSRSALRTRVLENPGLRPFLDLEPYLRDVVRAFYDSRFKVGLDLLAKHEARLHLDMHLAPHVDALLVSIKQRALLAYFTPFASVSLSRMSSAFGWPETATKKAVVDLIKRGLMKARIDQAQGVVVARRTEPRVEAFKNALEQGEKMQRKAAAVQLRMKLLQNEIVVKPSKRGGGGGGGGGGSGGGGGGGGGNSSSRMDHDQPSSTITLE</sequence>
<dbReference type="Pfam" id="PF01399">
    <property type="entry name" value="PCI"/>
    <property type="match status" value="1"/>
</dbReference>
<dbReference type="RefSeq" id="XP_018272725.1">
    <property type="nucleotide sequence ID" value="XM_018412127.1"/>
</dbReference>
<evidence type="ECO:0000256" key="3">
    <source>
        <dbReference type="ARBA" id="ARBA00008793"/>
    </source>
</evidence>
<dbReference type="AlphaFoldDB" id="A0A194SB91"/>
<dbReference type="OMA" id="IYLQNWA"/>
<keyword evidence="6" id="KW-0539">Nucleus</keyword>
<dbReference type="PANTHER" id="PTHR14145:SF2">
    <property type="entry name" value="COP9 SIGNALOSOME COMPLEX SUBUNIT 1"/>
    <property type="match status" value="1"/>
</dbReference>
<evidence type="ECO:0000313" key="10">
    <source>
        <dbReference type="Proteomes" id="UP000053890"/>
    </source>
</evidence>
<evidence type="ECO:0000256" key="6">
    <source>
        <dbReference type="ARBA" id="ARBA00023242"/>
    </source>
</evidence>
<evidence type="ECO:0000256" key="1">
    <source>
        <dbReference type="ARBA" id="ARBA00004123"/>
    </source>
</evidence>
<evidence type="ECO:0000256" key="7">
    <source>
        <dbReference type="SAM" id="MobiDB-lite"/>
    </source>
</evidence>
<evidence type="ECO:0000256" key="5">
    <source>
        <dbReference type="ARBA" id="ARBA00022790"/>
    </source>
</evidence>
<feature type="compositionally biased region" description="Gly residues" evidence="7">
    <location>
        <begin position="374"/>
        <end position="395"/>
    </location>
</feature>
<feature type="region of interest" description="Disordered" evidence="7">
    <location>
        <begin position="369"/>
        <end position="412"/>
    </location>
</feature>
<dbReference type="PROSITE" id="PS50250">
    <property type="entry name" value="PCI"/>
    <property type="match status" value="1"/>
</dbReference>
<accession>A0A194SB91</accession>
<evidence type="ECO:0000313" key="9">
    <source>
        <dbReference type="EMBL" id="KPV76676.1"/>
    </source>
</evidence>
<feature type="domain" description="PCI" evidence="8">
    <location>
        <begin position="168"/>
        <end position="334"/>
    </location>
</feature>
<comment type="subcellular location">
    <subcellularLocation>
        <location evidence="2">Cytoplasm</location>
    </subcellularLocation>
    <subcellularLocation>
        <location evidence="1">Nucleus</location>
    </subcellularLocation>
</comment>
<dbReference type="InterPro" id="IPR000717">
    <property type="entry name" value="PCI_dom"/>
</dbReference>
<name>A0A194SB91_RHOGW</name>
<evidence type="ECO:0000256" key="4">
    <source>
        <dbReference type="ARBA" id="ARBA00022490"/>
    </source>
</evidence>
<organism evidence="9 10">
    <name type="scientific">Rhodotorula graminis (strain WP1)</name>
    <dbReference type="NCBI Taxonomy" id="578459"/>
    <lineage>
        <taxon>Eukaryota</taxon>
        <taxon>Fungi</taxon>
        <taxon>Dikarya</taxon>
        <taxon>Basidiomycota</taxon>
        <taxon>Pucciniomycotina</taxon>
        <taxon>Microbotryomycetes</taxon>
        <taxon>Sporidiobolales</taxon>
        <taxon>Sporidiobolaceae</taxon>
        <taxon>Rhodotorula</taxon>
    </lineage>
</organism>
<dbReference type="Gene3D" id="1.25.40.570">
    <property type="match status" value="1"/>
</dbReference>
<dbReference type="GO" id="GO:0005737">
    <property type="term" value="C:cytoplasm"/>
    <property type="evidence" value="ECO:0007669"/>
    <property type="project" value="UniProtKB-SubCell"/>
</dbReference>